<name>A0A915HTU8_ROMCU</name>
<evidence type="ECO:0000313" key="1">
    <source>
        <dbReference type="Proteomes" id="UP000887565"/>
    </source>
</evidence>
<protein>
    <submittedName>
        <fullName evidence="2">Uncharacterized protein</fullName>
    </submittedName>
</protein>
<dbReference type="AlphaFoldDB" id="A0A915HTU8"/>
<accession>A0A915HTU8</accession>
<evidence type="ECO:0000313" key="2">
    <source>
        <dbReference type="WBParaSite" id="nRc.2.0.1.t04832-RA"/>
    </source>
</evidence>
<organism evidence="1 2">
    <name type="scientific">Romanomermis culicivorax</name>
    <name type="common">Nematode worm</name>
    <dbReference type="NCBI Taxonomy" id="13658"/>
    <lineage>
        <taxon>Eukaryota</taxon>
        <taxon>Metazoa</taxon>
        <taxon>Ecdysozoa</taxon>
        <taxon>Nematoda</taxon>
        <taxon>Enoplea</taxon>
        <taxon>Dorylaimia</taxon>
        <taxon>Mermithida</taxon>
        <taxon>Mermithoidea</taxon>
        <taxon>Mermithidae</taxon>
        <taxon>Romanomermis</taxon>
    </lineage>
</organism>
<proteinExistence type="predicted"/>
<dbReference type="WBParaSite" id="nRc.2.0.1.t04832-RA">
    <property type="protein sequence ID" value="nRc.2.0.1.t04832-RA"/>
    <property type="gene ID" value="nRc.2.0.1.g04832"/>
</dbReference>
<keyword evidence="1" id="KW-1185">Reference proteome</keyword>
<reference evidence="2" key="1">
    <citation type="submission" date="2022-11" db="UniProtKB">
        <authorList>
            <consortium name="WormBaseParasite"/>
        </authorList>
    </citation>
    <scope>IDENTIFICATION</scope>
</reference>
<sequence>MVVAMADVGAMGGSDVVVGGSDIEDDVAGSTSIRGGRRSGTFNTVFRGFFGASMRFWILASRRNGLT</sequence>
<dbReference type="Proteomes" id="UP000887565">
    <property type="component" value="Unplaced"/>
</dbReference>